<accession>A0AAJ0HCS9</accession>
<dbReference type="AlphaFoldDB" id="A0AAJ0HCS9"/>
<dbReference type="PANTHER" id="PTHR24148:SF73">
    <property type="entry name" value="HET DOMAIN PROTEIN (AFU_ORTHOLOGUE AFUA_8G01020)"/>
    <property type="match status" value="1"/>
</dbReference>
<keyword evidence="3" id="KW-1185">Reference proteome</keyword>
<evidence type="ECO:0000313" key="3">
    <source>
        <dbReference type="Proteomes" id="UP001275084"/>
    </source>
</evidence>
<reference evidence="2" key="1">
    <citation type="journal article" date="2023" name="Mol. Phylogenet. Evol.">
        <title>Genome-scale phylogeny and comparative genomics of the fungal order Sordariales.</title>
        <authorList>
            <person name="Hensen N."/>
            <person name="Bonometti L."/>
            <person name="Westerberg I."/>
            <person name="Brannstrom I.O."/>
            <person name="Guillou S."/>
            <person name="Cros-Aarteil S."/>
            <person name="Calhoun S."/>
            <person name="Haridas S."/>
            <person name="Kuo A."/>
            <person name="Mondo S."/>
            <person name="Pangilinan J."/>
            <person name="Riley R."/>
            <person name="LaButti K."/>
            <person name="Andreopoulos B."/>
            <person name="Lipzen A."/>
            <person name="Chen C."/>
            <person name="Yan M."/>
            <person name="Daum C."/>
            <person name="Ng V."/>
            <person name="Clum A."/>
            <person name="Steindorff A."/>
            <person name="Ohm R.A."/>
            <person name="Martin F."/>
            <person name="Silar P."/>
            <person name="Natvig D.O."/>
            <person name="Lalanne C."/>
            <person name="Gautier V."/>
            <person name="Ament-Velasquez S.L."/>
            <person name="Kruys A."/>
            <person name="Hutchinson M.I."/>
            <person name="Powell A.J."/>
            <person name="Barry K."/>
            <person name="Miller A.N."/>
            <person name="Grigoriev I.V."/>
            <person name="Debuchy R."/>
            <person name="Gladieux P."/>
            <person name="Hiltunen Thoren M."/>
            <person name="Johannesson H."/>
        </authorList>
    </citation>
    <scope>NUCLEOTIDE SEQUENCE</scope>
    <source>
        <strain evidence="2">CBS 955.72</strain>
    </source>
</reference>
<proteinExistence type="predicted"/>
<gene>
    <name evidence="2" type="ORF">B0T25DRAFT_291934</name>
</gene>
<dbReference type="Proteomes" id="UP001275084">
    <property type="component" value="Unassembled WGS sequence"/>
</dbReference>
<dbReference type="EMBL" id="JAUIQD010000006">
    <property type="protein sequence ID" value="KAK3346960.1"/>
    <property type="molecule type" value="Genomic_DNA"/>
</dbReference>
<protein>
    <submittedName>
        <fullName evidence="2">Heterokaryon incompatibility protein-domain-containing protein</fullName>
    </submittedName>
</protein>
<dbReference type="InterPro" id="IPR010730">
    <property type="entry name" value="HET"/>
</dbReference>
<dbReference type="InterPro" id="IPR052895">
    <property type="entry name" value="HetReg/Transcr_Mod"/>
</dbReference>
<organism evidence="2 3">
    <name type="scientific">Lasiosphaeria hispida</name>
    <dbReference type="NCBI Taxonomy" id="260671"/>
    <lineage>
        <taxon>Eukaryota</taxon>
        <taxon>Fungi</taxon>
        <taxon>Dikarya</taxon>
        <taxon>Ascomycota</taxon>
        <taxon>Pezizomycotina</taxon>
        <taxon>Sordariomycetes</taxon>
        <taxon>Sordariomycetidae</taxon>
        <taxon>Sordariales</taxon>
        <taxon>Lasiosphaeriaceae</taxon>
        <taxon>Lasiosphaeria</taxon>
    </lineage>
</organism>
<reference evidence="2" key="2">
    <citation type="submission" date="2023-06" db="EMBL/GenBank/DDBJ databases">
        <authorList>
            <consortium name="Lawrence Berkeley National Laboratory"/>
            <person name="Haridas S."/>
            <person name="Hensen N."/>
            <person name="Bonometti L."/>
            <person name="Westerberg I."/>
            <person name="Brannstrom I.O."/>
            <person name="Guillou S."/>
            <person name="Cros-Aarteil S."/>
            <person name="Calhoun S."/>
            <person name="Kuo A."/>
            <person name="Mondo S."/>
            <person name="Pangilinan J."/>
            <person name="Riley R."/>
            <person name="Labutti K."/>
            <person name="Andreopoulos B."/>
            <person name="Lipzen A."/>
            <person name="Chen C."/>
            <person name="Yanf M."/>
            <person name="Daum C."/>
            <person name="Ng V."/>
            <person name="Clum A."/>
            <person name="Steindorff A."/>
            <person name="Ohm R."/>
            <person name="Martin F."/>
            <person name="Silar P."/>
            <person name="Natvig D."/>
            <person name="Lalanne C."/>
            <person name="Gautier V."/>
            <person name="Ament-Velasquez S.L."/>
            <person name="Kruys A."/>
            <person name="Hutchinson M.I."/>
            <person name="Powell A.J."/>
            <person name="Barry K."/>
            <person name="Miller A.N."/>
            <person name="Grigoriev I.V."/>
            <person name="Debuchy R."/>
            <person name="Gladieux P."/>
            <person name="Thoren M.H."/>
            <person name="Johannesson H."/>
        </authorList>
    </citation>
    <scope>NUCLEOTIDE SEQUENCE</scope>
    <source>
        <strain evidence="2">CBS 955.72</strain>
    </source>
</reference>
<dbReference type="Pfam" id="PF06985">
    <property type="entry name" value="HET"/>
    <property type="match status" value="1"/>
</dbReference>
<dbReference type="PANTHER" id="PTHR24148">
    <property type="entry name" value="ANKYRIN REPEAT DOMAIN-CONTAINING PROTEIN 39 HOMOLOG-RELATED"/>
    <property type="match status" value="1"/>
</dbReference>
<feature type="domain" description="Heterokaryon incompatibility" evidence="1">
    <location>
        <begin position="52"/>
        <end position="208"/>
    </location>
</feature>
<evidence type="ECO:0000313" key="2">
    <source>
        <dbReference type="EMBL" id="KAK3346960.1"/>
    </source>
</evidence>
<comment type="caution">
    <text evidence="2">The sequence shown here is derived from an EMBL/GenBank/DDBJ whole genome shotgun (WGS) entry which is preliminary data.</text>
</comment>
<name>A0AAJ0HCS9_9PEZI</name>
<sequence>MSRPPVPSPYSPLPSTSAIRLLNIEPGDSNQALACTLKELDFNSNPSAYCCFSALSYRWGDETPVFQISLNGCAVLVRENLRDFLLHARKAGWTRNLWIDAVCINQHDVAEKNQQIGLMGTVYSLASSVLVWLGNLDTAETTALEEMRDLGQAVDYTKRTAEIWETRWFPSDFNGYNPWIDRLSPTGRRGFDQLIANQYWARKWVVQEILLGGPNVSIVEPWGQTRLADIGVYFSHAIGEAEHRRITELNQQIWKARDSLAKKLCGDEDINPYEPPESSDFAEWANYNRKVGWERWREDFYHSNVCCRRLTSLEQLLQSFVSMKATYKPQSLVSLIMEYSGSFCFEPWDNIFALLGLATASSSASIVVDYKLDRGDLYWRFLLERNDTGGRYDENERLQTRALYGFPRQLQMAMRVDDENVSTSLGAQLRSEEMIQLWEFQFIESLRFCASDLRLAQAPGGKTRFSRLPKFDLDYAETRTLPPGQPARMVMRQIFRHVWPLHSSTTRGREVISEDIGLYEYTIFKVLEGQAIDTSDHVPLEGSEMGGLTLHVYDHRSAPIIMSATRHGGDDKMKRLEHVIFEWSEKGPVIRTPDDLVSLHSDDLVLMFNGHQTAMALRRISADEVLCGTVVSYDASRLNQIGKLKGGDGAAKKKVYLRPHSVIRLAHWGKDAEEATWLMHMRG</sequence>
<evidence type="ECO:0000259" key="1">
    <source>
        <dbReference type="Pfam" id="PF06985"/>
    </source>
</evidence>